<dbReference type="EMBL" id="CAADHO010000016">
    <property type="protein sequence ID" value="VFQ47387.1"/>
    <property type="molecule type" value="Genomic_DNA"/>
</dbReference>
<dbReference type="Pfam" id="PF05973">
    <property type="entry name" value="Gp49"/>
    <property type="match status" value="1"/>
</dbReference>
<evidence type="ECO:0000313" key="2">
    <source>
        <dbReference type="Proteomes" id="UP000507962"/>
    </source>
</evidence>
<proteinExistence type="predicted"/>
<dbReference type="AlphaFoldDB" id="A0A4U8YUX7"/>
<sequence>MKWTVTFYSDKVRDEIFQLPPKVQAKLIHQMEMVESYGPMLGLPHVRQMGDGLYEIRAKALDGNARSFFCAMKGQELIILHTFLKKAQKTPNKELKLARRRLREVKS</sequence>
<dbReference type="RefSeq" id="WP_180147112.1">
    <property type="nucleotide sequence ID" value="NZ_CAADHO010000016.1"/>
</dbReference>
<evidence type="ECO:0000313" key="1">
    <source>
        <dbReference type="EMBL" id="VFQ47387.1"/>
    </source>
</evidence>
<dbReference type="InterPro" id="IPR009241">
    <property type="entry name" value="HigB-like"/>
</dbReference>
<organism evidence="1 2">
    <name type="scientific">Desulfoluna butyratoxydans</name>
    <dbReference type="NCBI Taxonomy" id="231438"/>
    <lineage>
        <taxon>Bacteria</taxon>
        <taxon>Pseudomonadati</taxon>
        <taxon>Thermodesulfobacteriota</taxon>
        <taxon>Desulfobacteria</taxon>
        <taxon>Desulfobacterales</taxon>
        <taxon>Desulfolunaceae</taxon>
        <taxon>Desulfoluna</taxon>
    </lineage>
</organism>
<name>A0A4U8YUX7_9BACT</name>
<reference evidence="1 2" key="1">
    <citation type="submission" date="2019-03" db="EMBL/GenBank/DDBJ databases">
        <authorList>
            <person name="Nijsse B."/>
        </authorList>
    </citation>
    <scope>NUCLEOTIDE SEQUENCE [LARGE SCALE GENOMIC DNA]</scope>
    <source>
        <strain evidence="1">Desulfoluna butyratoxydans MSL71</strain>
    </source>
</reference>
<dbReference type="Proteomes" id="UP000507962">
    <property type="component" value="Unassembled WGS sequence"/>
</dbReference>
<keyword evidence="2" id="KW-1185">Reference proteome</keyword>
<accession>A0A4U8YUX7</accession>
<gene>
    <name evidence="1" type="ORF">MSL71_50870</name>
</gene>
<protein>
    <submittedName>
        <fullName evidence="1">Toxin higb-like</fullName>
    </submittedName>
</protein>